<dbReference type="Proteomes" id="UP000002640">
    <property type="component" value="Unassembled WGS sequence"/>
</dbReference>
<dbReference type="RefSeq" id="XP_009535078.1">
    <property type="nucleotide sequence ID" value="XM_009536783.1"/>
</dbReference>
<dbReference type="EMBL" id="JH159159">
    <property type="protein sequence ID" value="EGZ10217.1"/>
    <property type="molecule type" value="Genomic_DNA"/>
</dbReference>
<reference evidence="1 2" key="1">
    <citation type="journal article" date="2006" name="Science">
        <title>Phytophthora genome sequences uncover evolutionary origins and mechanisms of pathogenesis.</title>
        <authorList>
            <person name="Tyler B.M."/>
            <person name="Tripathy S."/>
            <person name="Zhang X."/>
            <person name="Dehal P."/>
            <person name="Jiang R.H."/>
            <person name="Aerts A."/>
            <person name="Arredondo F.D."/>
            <person name="Baxter L."/>
            <person name="Bensasson D."/>
            <person name="Beynon J.L."/>
            <person name="Chapman J."/>
            <person name="Damasceno C.M."/>
            <person name="Dorrance A.E."/>
            <person name="Dou D."/>
            <person name="Dickerman A.W."/>
            <person name="Dubchak I.L."/>
            <person name="Garbelotto M."/>
            <person name="Gijzen M."/>
            <person name="Gordon S.G."/>
            <person name="Govers F."/>
            <person name="Grunwald N.J."/>
            <person name="Huang W."/>
            <person name="Ivors K.L."/>
            <person name="Jones R.W."/>
            <person name="Kamoun S."/>
            <person name="Krampis K."/>
            <person name="Lamour K.H."/>
            <person name="Lee M.K."/>
            <person name="McDonald W.H."/>
            <person name="Medina M."/>
            <person name="Meijer H.J."/>
            <person name="Nordberg E.K."/>
            <person name="Maclean D.J."/>
            <person name="Ospina-Giraldo M.D."/>
            <person name="Morris P.F."/>
            <person name="Phuntumart V."/>
            <person name="Putnam N.H."/>
            <person name="Rash S."/>
            <person name="Rose J.K."/>
            <person name="Sakihama Y."/>
            <person name="Salamov A.A."/>
            <person name="Savidor A."/>
            <person name="Scheuring C.F."/>
            <person name="Smith B.M."/>
            <person name="Sobral B.W."/>
            <person name="Terry A."/>
            <person name="Torto-Alalibo T.A."/>
            <person name="Win J."/>
            <person name="Xu Z."/>
            <person name="Zhang H."/>
            <person name="Grigoriev I.V."/>
            <person name="Rokhsar D.S."/>
            <person name="Boore J.L."/>
        </authorList>
    </citation>
    <scope>NUCLEOTIDE SEQUENCE [LARGE SCALE GENOMIC DNA]</scope>
    <source>
        <strain evidence="1 2">P6497</strain>
    </source>
</reference>
<evidence type="ECO:0000313" key="2">
    <source>
        <dbReference type="Proteomes" id="UP000002640"/>
    </source>
</evidence>
<protein>
    <submittedName>
        <fullName evidence="1">Uncharacterized protein</fullName>
    </submittedName>
</protein>
<dbReference type="GeneID" id="20651414"/>
<accession>G5A3Q3</accession>
<organism evidence="1 2">
    <name type="scientific">Phytophthora sojae (strain P6497)</name>
    <name type="common">Soybean stem and root rot agent</name>
    <name type="synonym">Phytophthora megasperma f. sp. glycines</name>
    <dbReference type="NCBI Taxonomy" id="1094619"/>
    <lineage>
        <taxon>Eukaryota</taxon>
        <taxon>Sar</taxon>
        <taxon>Stramenopiles</taxon>
        <taxon>Oomycota</taxon>
        <taxon>Peronosporomycetes</taxon>
        <taxon>Peronosporales</taxon>
        <taxon>Peronosporaceae</taxon>
        <taxon>Phytophthora</taxon>
    </lineage>
</organism>
<dbReference type="InParanoid" id="G5A3Q3"/>
<feature type="non-terminal residue" evidence="1">
    <location>
        <position position="1"/>
    </location>
</feature>
<feature type="non-terminal residue" evidence="1">
    <location>
        <position position="90"/>
    </location>
</feature>
<dbReference type="KEGG" id="psoj:PHYSODRAFT_405305"/>
<keyword evidence="2" id="KW-1185">Reference proteome</keyword>
<evidence type="ECO:0000313" key="1">
    <source>
        <dbReference type="EMBL" id="EGZ10217.1"/>
    </source>
</evidence>
<gene>
    <name evidence="1" type="ORF">PHYSODRAFT_405305</name>
</gene>
<name>G5A3Q3_PHYSP</name>
<dbReference type="AlphaFoldDB" id="G5A3Q3"/>
<proteinExistence type="predicted"/>
<sequence length="90" mass="10052">LGQDRRNQQTNVRVVRPEFRFDSDGGFEAFLGKAEGRVVAALAAYDVMTLPFDTNLYAKPSQGAAQQAWVTLTESNWTIILDTVTANFQR</sequence>